<gene>
    <name evidence="2" type="ORF">TeGR_g5976</name>
</gene>
<evidence type="ECO:0000313" key="2">
    <source>
        <dbReference type="EMBL" id="GMI25132.1"/>
    </source>
</evidence>
<proteinExistence type="predicted"/>
<feature type="region of interest" description="Disordered" evidence="1">
    <location>
        <begin position="1"/>
        <end position="265"/>
    </location>
</feature>
<dbReference type="Proteomes" id="UP001165060">
    <property type="component" value="Unassembled WGS sequence"/>
</dbReference>
<feature type="compositionally biased region" description="Low complexity" evidence="1">
    <location>
        <begin position="204"/>
        <end position="215"/>
    </location>
</feature>
<dbReference type="EMBL" id="BRYB01000201">
    <property type="protein sequence ID" value="GMI25132.1"/>
    <property type="molecule type" value="Genomic_DNA"/>
</dbReference>
<feature type="non-terminal residue" evidence="2">
    <location>
        <position position="352"/>
    </location>
</feature>
<name>A0ABQ6MEZ7_9STRA</name>
<organism evidence="2 3">
    <name type="scientific">Tetraparma gracilis</name>
    <dbReference type="NCBI Taxonomy" id="2962635"/>
    <lineage>
        <taxon>Eukaryota</taxon>
        <taxon>Sar</taxon>
        <taxon>Stramenopiles</taxon>
        <taxon>Ochrophyta</taxon>
        <taxon>Bolidophyceae</taxon>
        <taxon>Parmales</taxon>
        <taxon>Triparmaceae</taxon>
        <taxon>Tetraparma</taxon>
    </lineage>
</organism>
<protein>
    <submittedName>
        <fullName evidence="2">Uncharacterized protein</fullName>
    </submittedName>
</protein>
<feature type="compositionally biased region" description="Basic and acidic residues" evidence="1">
    <location>
        <begin position="246"/>
        <end position="258"/>
    </location>
</feature>
<sequence>MFAAKASKAVFDARKQRAPTLTVRARMRADSAHRPIGPPPMWAVAPSARRRSSALSGSSAGFPSDKSPGGRRRSSATPLHPPPSNMPPVRMRSSVFSFYDSDDPGRRSSQAMPPSNPRLSSQSSSFFRPTFADGPPEVFDVRRGSRRPSFAPLPWNQATGYAPGRGRQFRPPPDPSDPRARSAAAEKPRSPAKLPLAELERARGGSASSSSSCSGSKKRSLALSTGASLSFVEEENDEQGDSPRGSPDHTHTMEDAPRAARKRSIVDITGPPAASAASANVNEVAAFFSPPPPTERPPNFWQKVASALQFHRDNGGAIREEMRGAEKRQLAEWRELQAKNERIEKLAASSED</sequence>
<keyword evidence="3" id="KW-1185">Reference proteome</keyword>
<comment type="caution">
    <text evidence="2">The sequence shown here is derived from an EMBL/GenBank/DDBJ whole genome shotgun (WGS) entry which is preliminary data.</text>
</comment>
<evidence type="ECO:0000256" key="1">
    <source>
        <dbReference type="SAM" id="MobiDB-lite"/>
    </source>
</evidence>
<feature type="compositionally biased region" description="Low complexity" evidence="1">
    <location>
        <begin position="117"/>
        <end position="129"/>
    </location>
</feature>
<accession>A0ABQ6MEZ7</accession>
<feature type="compositionally biased region" description="Basic and acidic residues" evidence="1">
    <location>
        <begin position="176"/>
        <end position="189"/>
    </location>
</feature>
<evidence type="ECO:0000313" key="3">
    <source>
        <dbReference type="Proteomes" id="UP001165060"/>
    </source>
</evidence>
<reference evidence="2 3" key="1">
    <citation type="journal article" date="2023" name="Commun. Biol.">
        <title>Genome analysis of Parmales, the sister group of diatoms, reveals the evolutionary specialization of diatoms from phago-mixotrophs to photoautotrophs.</title>
        <authorList>
            <person name="Ban H."/>
            <person name="Sato S."/>
            <person name="Yoshikawa S."/>
            <person name="Yamada K."/>
            <person name="Nakamura Y."/>
            <person name="Ichinomiya M."/>
            <person name="Sato N."/>
            <person name="Blanc-Mathieu R."/>
            <person name="Endo H."/>
            <person name="Kuwata A."/>
            <person name="Ogata H."/>
        </authorList>
    </citation>
    <scope>NUCLEOTIDE SEQUENCE [LARGE SCALE GENOMIC DNA]</scope>
</reference>